<evidence type="ECO:0000313" key="2">
    <source>
        <dbReference type="EMBL" id="KAF2138867.1"/>
    </source>
</evidence>
<dbReference type="RefSeq" id="XP_033394580.1">
    <property type="nucleotide sequence ID" value="XM_033535917.1"/>
</dbReference>
<dbReference type="EMBL" id="ML995495">
    <property type="protein sequence ID" value="KAF2138867.1"/>
    <property type="molecule type" value="Genomic_DNA"/>
</dbReference>
<dbReference type="PANTHER" id="PTHR42085">
    <property type="entry name" value="F-BOX DOMAIN-CONTAINING PROTEIN"/>
    <property type="match status" value="1"/>
</dbReference>
<dbReference type="PANTHER" id="PTHR42085:SF4">
    <property type="entry name" value="F-BOX DOMAIN-CONTAINING PROTEIN"/>
    <property type="match status" value="1"/>
</dbReference>
<evidence type="ECO:0000313" key="3">
    <source>
        <dbReference type="Proteomes" id="UP000799438"/>
    </source>
</evidence>
<feature type="non-terminal residue" evidence="2">
    <location>
        <position position="188"/>
    </location>
</feature>
<dbReference type="Proteomes" id="UP000799438">
    <property type="component" value="Unassembled WGS sequence"/>
</dbReference>
<feature type="domain" description="2EXR" evidence="1">
    <location>
        <begin position="2"/>
        <end position="68"/>
    </location>
</feature>
<dbReference type="InterPro" id="IPR038883">
    <property type="entry name" value="AN11006-like"/>
</dbReference>
<organism evidence="2 3">
    <name type="scientific">Aplosporella prunicola CBS 121167</name>
    <dbReference type="NCBI Taxonomy" id="1176127"/>
    <lineage>
        <taxon>Eukaryota</taxon>
        <taxon>Fungi</taxon>
        <taxon>Dikarya</taxon>
        <taxon>Ascomycota</taxon>
        <taxon>Pezizomycotina</taxon>
        <taxon>Dothideomycetes</taxon>
        <taxon>Dothideomycetes incertae sedis</taxon>
        <taxon>Botryosphaeriales</taxon>
        <taxon>Aplosporellaceae</taxon>
        <taxon>Aplosporella</taxon>
    </lineage>
</organism>
<gene>
    <name evidence="2" type="ORF">K452DRAFT_194578</name>
</gene>
<reference evidence="2" key="1">
    <citation type="journal article" date="2020" name="Stud. Mycol.">
        <title>101 Dothideomycetes genomes: a test case for predicting lifestyles and emergence of pathogens.</title>
        <authorList>
            <person name="Haridas S."/>
            <person name="Albert R."/>
            <person name="Binder M."/>
            <person name="Bloem J."/>
            <person name="Labutti K."/>
            <person name="Salamov A."/>
            <person name="Andreopoulos B."/>
            <person name="Baker S."/>
            <person name="Barry K."/>
            <person name="Bills G."/>
            <person name="Bluhm B."/>
            <person name="Cannon C."/>
            <person name="Castanera R."/>
            <person name="Culley D."/>
            <person name="Daum C."/>
            <person name="Ezra D."/>
            <person name="Gonzalez J."/>
            <person name="Henrissat B."/>
            <person name="Kuo A."/>
            <person name="Liang C."/>
            <person name="Lipzen A."/>
            <person name="Lutzoni F."/>
            <person name="Magnuson J."/>
            <person name="Mondo S."/>
            <person name="Nolan M."/>
            <person name="Ohm R."/>
            <person name="Pangilinan J."/>
            <person name="Park H.-J."/>
            <person name="Ramirez L."/>
            <person name="Alfaro M."/>
            <person name="Sun H."/>
            <person name="Tritt A."/>
            <person name="Yoshinaga Y."/>
            <person name="Zwiers L.-H."/>
            <person name="Turgeon B."/>
            <person name="Goodwin S."/>
            <person name="Spatafora J."/>
            <person name="Crous P."/>
            <person name="Grigoriev I."/>
        </authorList>
    </citation>
    <scope>NUCLEOTIDE SEQUENCE</scope>
    <source>
        <strain evidence="2">CBS 121167</strain>
    </source>
</reference>
<dbReference type="InterPro" id="IPR045518">
    <property type="entry name" value="2EXR"/>
</dbReference>
<dbReference type="OrthoDB" id="2951834at2759"/>
<proteinExistence type="predicted"/>
<dbReference type="AlphaFoldDB" id="A0A6A6B7B2"/>
<keyword evidence="3" id="KW-1185">Reference proteome</keyword>
<dbReference type="Pfam" id="PF20150">
    <property type="entry name" value="2EXR"/>
    <property type="match status" value="1"/>
</dbReference>
<evidence type="ECO:0000259" key="1">
    <source>
        <dbReference type="Pfam" id="PF20150"/>
    </source>
</evidence>
<sequence>SPFLRLPAELRNEIYSLLLTSPTIPALQRKAARCTTYSAARALPRADIHPAILQTCRQIHAEATPMLYGRNTFAAHPSLLSGLPNLVQPSRPVTAPSVANLIRNWRLAVRLDTDARFSAKDAARAFSGAESLDIEAWQAQFEAADYSVLRLFEEVRGVRRVRVHGSVEPRFARWLELVMMSPEESEDE</sequence>
<dbReference type="GeneID" id="54293413"/>
<protein>
    <recommendedName>
        <fullName evidence="1">2EXR domain-containing protein</fullName>
    </recommendedName>
</protein>
<name>A0A6A6B7B2_9PEZI</name>
<accession>A0A6A6B7B2</accession>
<feature type="non-terminal residue" evidence="2">
    <location>
        <position position="1"/>
    </location>
</feature>